<dbReference type="RefSeq" id="WP_275821260.1">
    <property type="nucleotide sequence ID" value="NZ_JARHUD010000003.1"/>
</dbReference>
<keyword evidence="6" id="KW-0489">Methyltransferase</keyword>
<dbReference type="InterPro" id="IPR000682">
    <property type="entry name" value="PCMT"/>
</dbReference>
<sequence>MASQLSRGLLVLALLLAGTAAFAQAPEREAEREAMVAAVQFQARIAAPETGEERLDTAVLQAMRRVPRHAFLPDALQPAAYMDTPLPVLPGATVSQPYIVALMLHLAGLESEQDALVVGVGAGYLTALLAEMNLSVRAMEYEPEIAAYAQAVFDELDYGAIELREGDGYYGWPERQRRFEAIIVRLAIPDIPPMLTAQLAPGGRLVAPVGQPDGQQWLTVVERDGEGRLHSRRVLEVRFTPLPGGIRL</sequence>
<dbReference type="PANTHER" id="PTHR11579">
    <property type="entry name" value="PROTEIN-L-ISOASPARTATE O-METHYLTRANSFERASE"/>
    <property type="match status" value="1"/>
</dbReference>
<dbReference type="InterPro" id="IPR029063">
    <property type="entry name" value="SAM-dependent_MTases_sf"/>
</dbReference>
<organism evidence="13 14">
    <name type="scientific">Aquibaculum arenosum</name>
    <dbReference type="NCBI Taxonomy" id="3032591"/>
    <lineage>
        <taxon>Bacteria</taxon>
        <taxon>Pseudomonadati</taxon>
        <taxon>Pseudomonadota</taxon>
        <taxon>Alphaproteobacteria</taxon>
        <taxon>Rhodospirillales</taxon>
        <taxon>Rhodovibrionaceae</taxon>
        <taxon>Aquibaculum</taxon>
    </lineage>
</organism>
<evidence type="ECO:0000256" key="12">
    <source>
        <dbReference type="SAM" id="SignalP"/>
    </source>
</evidence>
<evidence type="ECO:0000313" key="13">
    <source>
        <dbReference type="EMBL" id="MDF2095641.1"/>
    </source>
</evidence>
<keyword evidence="5" id="KW-0963">Cytoplasm</keyword>
<keyword evidence="12" id="KW-0732">Signal</keyword>
<dbReference type="PANTHER" id="PTHR11579:SF0">
    <property type="entry name" value="PROTEIN-L-ISOASPARTATE(D-ASPARTATE) O-METHYLTRANSFERASE"/>
    <property type="match status" value="1"/>
</dbReference>
<feature type="signal peptide" evidence="12">
    <location>
        <begin position="1"/>
        <end position="23"/>
    </location>
</feature>
<name>A0ABT5YL10_9PROT</name>
<evidence type="ECO:0000256" key="9">
    <source>
        <dbReference type="ARBA" id="ARBA00030757"/>
    </source>
</evidence>
<reference evidence="13 14" key="1">
    <citation type="submission" date="2023-03" db="EMBL/GenBank/DDBJ databases">
        <title>Fodinicurvata sp. CAU 1616 isolated from sea sendiment.</title>
        <authorList>
            <person name="Kim W."/>
        </authorList>
    </citation>
    <scope>NUCLEOTIDE SEQUENCE [LARGE SCALE GENOMIC DNA]</scope>
    <source>
        <strain evidence="13 14">CAU 1616</strain>
    </source>
</reference>
<dbReference type="Proteomes" id="UP001215503">
    <property type="component" value="Unassembled WGS sequence"/>
</dbReference>
<comment type="caution">
    <text evidence="13">The sequence shown here is derived from an EMBL/GenBank/DDBJ whole genome shotgun (WGS) entry which is preliminary data.</text>
</comment>
<keyword evidence="7" id="KW-0808">Transferase</keyword>
<feature type="chain" id="PRO_5045879799" description="Protein-L-isoaspartate O-methyltransferase" evidence="12">
    <location>
        <begin position="24"/>
        <end position="248"/>
    </location>
</feature>
<dbReference type="Gene3D" id="3.40.50.150">
    <property type="entry name" value="Vaccinia Virus protein VP39"/>
    <property type="match status" value="1"/>
</dbReference>
<proteinExistence type="inferred from homology"/>
<keyword evidence="14" id="KW-1185">Reference proteome</keyword>
<dbReference type="EMBL" id="JARHUD010000003">
    <property type="protein sequence ID" value="MDF2095641.1"/>
    <property type="molecule type" value="Genomic_DNA"/>
</dbReference>
<evidence type="ECO:0000256" key="8">
    <source>
        <dbReference type="ARBA" id="ARBA00022691"/>
    </source>
</evidence>
<evidence type="ECO:0000313" key="14">
    <source>
        <dbReference type="Proteomes" id="UP001215503"/>
    </source>
</evidence>
<evidence type="ECO:0000256" key="2">
    <source>
        <dbReference type="ARBA" id="ARBA00005369"/>
    </source>
</evidence>
<evidence type="ECO:0000256" key="6">
    <source>
        <dbReference type="ARBA" id="ARBA00022603"/>
    </source>
</evidence>
<dbReference type="Pfam" id="PF01135">
    <property type="entry name" value="PCMT"/>
    <property type="match status" value="1"/>
</dbReference>
<dbReference type="CDD" id="cd02440">
    <property type="entry name" value="AdoMet_MTases"/>
    <property type="match status" value="1"/>
</dbReference>
<evidence type="ECO:0000256" key="3">
    <source>
        <dbReference type="ARBA" id="ARBA00011890"/>
    </source>
</evidence>
<accession>A0ABT5YL10</accession>
<evidence type="ECO:0000256" key="11">
    <source>
        <dbReference type="ARBA" id="ARBA00031350"/>
    </source>
</evidence>
<comment type="subcellular location">
    <subcellularLocation>
        <location evidence="1">Cytoplasm</location>
    </subcellularLocation>
</comment>
<evidence type="ECO:0000256" key="5">
    <source>
        <dbReference type="ARBA" id="ARBA00022490"/>
    </source>
</evidence>
<evidence type="ECO:0000256" key="7">
    <source>
        <dbReference type="ARBA" id="ARBA00022679"/>
    </source>
</evidence>
<dbReference type="SUPFAM" id="SSF53335">
    <property type="entry name" value="S-adenosyl-L-methionine-dependent methyltransferases"/>
    <property type="match status" value="1"/>
</dbReference>
<evidence type="ECO:0000256" key="10">
    <source>
        <dbReference type="ARBA" id="ARBA00031323"/>
    </source>
</evidence>
<protein>
    <recommendedName>
        <fullName evidence="4">Protein-L-isoaspartate O-methyltransferase</fullName>
        <ecNumber evidence="3">2.1.1.77</ecNumber>
    </recommendedName>
    <alternativeName>
        <fullName evidence="11">L-isoaspartyl protein carboxyl methyltransferase</fullName>
    </alternativeName>
    <alternativeName>
        <fullName evidence="9">Protein L-isoaspartyl methyltransferase</fullName>
    </alternativeName>
    <alternativeName>
        <fullName evidence="10">Protein-beta-aspartate methyltransferase</fullName>
    </alternativeName>
</protein>
<gene>
    <name evidence="13" type="ORF">P2G67_06595</name>
</gene>
<evidence type="ECO:0000256" key="1">
    <source>
        <dbReference type="ARBA" id="ARBA00004496"/>
    </source>
</evidence>
<evidence type="ECO:0000256" key="4">
    <source>
        <dbReference type="ARBA" id="ARBA00013346"/>
    </source>
</evidence>
<comment type="similarity">
    <text evidence="2">Belongs to the methyltransferase superfamily. L-isoaspartyl/D-aspartyl protein methyltransferase family.</text>
</comment>
<keyword evidence="8" id="KW-0949">S-adenosyl-L-methionine</keyword>
<dbReference type="EC" id="2.1.1.77" evidence="3"/>